<evidence type="ECO:0008006" key="3">
    <source>
        <dbReference type="Google" id="ProtNLM"/>
    </source>
</evidence>
<gene>
    <name evidence="1" type="ORF">ACFPN1_16165</name>
</gene>
<dbReference type="EMBL" id="JBHSNM010000018">
    <property type="protein sequence ID" value="MFC5571591.1"/>
    <property type="molecule type" value="Genomic_DNA"/>
</dbReference>
<keyword evidence="2" id="KW-1185">Reference proteome</keyword>
<protein>
    <recommendedName>
        <fullName evidence="3">HEPN domain-containing protein</fullName>
    </recommendedName>
</protein>
<accession>A0ABW0SRK5</accession>
<evidence type="ECO:0000313" key="2">
    <source>
        <dbReference type="Proteomes" id="UP001596036"/>
    </source>
</evidence>
<sequence length="272" mass="31274">MSSNIERYKKDFDRLRRQAQLLEQSFAHYTYGDEYEAAVLKSCKNDKKAAKAHLDALPDFKESYQSWYSECIALIKQLLPDRLNDFIRLYEKPKGRKDISFENYRIEDALQGLRITRYSGSEVIADSKSAMPHLKQQVAILDSLKNRFESSLYDIRQLVQADLLDSELDAARELLKHKFMRAAGAVAGVVLEKHLLEVCNNHDIKVTKKHPTIADLNDALKNSDVIGTPEWRFNQHLADLRNLCDHNKQKEPTPEQVDDLIQGVAKVAKTIF</sequence>
<comment type="caution">
    <text evidence="1">The sequence shown here is derived from an EMBL/GenBank/DDBJ whole genome shotgun (WGS) entry which is preliminary data.</text>
</comment>
<dbReference type="RefSeq" id="WP_386756248.1">
    <property type="nucleotide sequence ID" value="NZ_JBHSNM010000018.1"/>
</dbReference>
<name>A0ABW0SRK5_9GAMM</name>
<evidence type="ECO:0000313" key="1">
    <source>
        <dbReference type="EMBL" id="MFC5571591.1"/>
    </source>
</evidence>
<reference evidence="2" key="1">
    <citation type="journal article" date="2019" name="Int. J. Syst. Evol. Microbiol.">
        <title>The Global Catalogue of Microorganisms (GCM) 10K type strain sequencing project: providing services to taxonomists for standard genome sequencing and annotation.</title>
        <authorList>
            <consortium name="The Broad Institute Genomics Platform"/>
            <consortium name="The Broad Institute Genome Sequencing Center for Infectious Disease"/>
            <person name="Wu L."/>
            <person name="Ma J."/>
        </authorList>
    </citation>
    <scope>NUCLEOTIDE SEQUENCE [LARGE SCALE GENOMIC DNA]</scope>
    <source>
        <strain evidence="2">KACC 11407</strain>
    </source>
</reference>
<dbReference type="Proteomes" id="UP001596036">
    <property type="component" value="Unassembled WGS sequence"/>
</dbReference>
<proteinExistence type="predicted"/>
<organism evidence="1 2">
    <name type="scientific">Lysobacter yangpyeongensis</name>
    <dbReference type="NCBI Taxonomy" id="346182"/>
    <lineage>
        <taxon>Bacteria</taxon>
        <taxon>Pseudomonadati</taxon>
        <taxon>Pseudomonadota</taxon>
        <taxon>Gammaproteobacteria</taxon>
        <taxon>Lysobacterales</taxon>
        <taxon>Lysobacteraceae</taxon>
        <taxon>Lysobacter</taxon>
    </lineage>
</organism>